<gene>
    <name evidence="1" type="ORF">SAMN05444396_10835</name>
</gene>
<dbReference type="AlphaFoldDB" id="A0A1M5ISH7"/>
<reference evidence="2" key="1">
    <citation type="submission" date="2016-11" db="EMBL/GenBank/DDBJ databases">
        <authorList>
            <person name="Varghese N."/>
            <person name="Submissions S."/>
        </authorList>
    </citation>
    <scope>NUCLEOTIDE SEQUENCE [LARGE SCALE GENOMIC DNA]</scope>
    <source>
        <strain evidence="2">DSM 19741</strain>
    </source>
</reference>
<dbReference type="OrthoDB" id="6658153at2"/>
<accession>A0A1M5ISH7</accession>
<dbReference type="RefSeq" id="WP_072992573.1">
    <property type="nucleotide sequence ID" value="NZ_FQWE01000008.1"/>
</dbReference>
<dbReference type="Proteomes" id="UP000184036">
    <property type="component" value="Unassembled WGS sequence"/>
</dbReference>
<dbReference type="EMBL" id="FQWE01000008">
    <property type="protein sequence ID" value="SHG31175.1"/>
    <property type="molecule type" value="Genomic_DNA"/>
</dbReference>
<proteinExistence type="predicted"/>
<name>A0A1M5ISH7_9FLAO</name>
<dbReference type="InterPro" id="IPR013783">
    <property type="entry name" value="Ig-like_fold"/>
</dbReference>
<evidence type="ECO:0000313" key="1">
    <source>
        <dbReference type="EMBL" id="SHG31175.1"/>
    </source>
</evidence>
<evidence type="ECO:0000313" key="2">
    <source>
        <dbReference type="Proteomes" id="UP000184036"/>
    </source>
</evidence>
<dbReference type="Gene3D" id="2.60.40.10">
    <property type="entry name" value="Immunoglobulins"/>
    <property type="match status" value="1"/>
</dbReference>
<protein>
    <recommendedName>
        <fullName evidence="3">Molecular chaperone</fullName>
    </recommendedName>
</protein>
<evidence type="ECO:0008006" key="3">
    <source>
        <dbReference type="Google" id="ProtNLM"/>
    </source>
</evidence>
<sequence length="278" mass="31106">MNEKIILAFSLFLCFSYTTIAQGDLLVFPKRISFDGIKKKVETVNLSNVGKDTATYTLSYSEIRMGEDGSFNAIEVAEDGQNFATPYLRYYPRTITLAPNESQNIKIQLIKTSELKMGEYRSHLYFRAVQKSSALQQEAINTTDHKAKELLISLVPVFGLSIANIITIGESTTTVQLTSLRIDKSKDGYTNLLSLDFNRQGNRSAYGTIEVDHISMEGTRKKVATIKGFAIYSPGNLRKSKIELDKSQNIDYSKGKLEVRYSTLSKGTLYAEATLDLD</sequence>
<dbReference type="STRING" id="271157.SAMN05444396_10835"/>
<keyword evidence="2" id="KW-1185">Reference proteome</keyword>
<organism evidence="1 2">
    <name type="scientific">Flavobacterium segetis</name>
    <dbReference type="NCBI Taxonomy" id="271157"/>
    <lineage>
        <taxon>Bacteria</taxon>
        <taxon>Pseudomonadati</taxon>
        <taxon>Bacteroidota</taxon>
        <taxon>Flavobacteriia</taxon>
        <taxon>Flavobacteriales</taxon>
        <taxon>Flavobacteriaceae</taxon>
        <taxon>Flavobacterium</taxon>
    </lineage>
</organism>